<dbReference type="KEGG" id="ccl:Clocl_2221"/>
<dbReference type="HOGENOM" id="CLU_054209_1_0_9"/>
<evidence type="ECO:0000313" key="4">
    <source>
        <dbReference type="EMBL" id="AEV68813.1"/>
    </source>
</evidence>
<evidence type="ECO:0000256" key="2">
    <source>
        <dbReference type="PIRSR" id="PIRSR639069-2"/>
    </source>
</evidence>
<protein>
    <submittedName>
        <fullName evidence="4">Acetyl esterase (Deacetylase)</fullName>
    </submittedName>
</protein>
<dbReference type="AlphaFoldDB" id="G8LXR0"/>
<dbReference type="SUPFAM" id="SSF53474">
    <property type="entry name" value="alpha/beta-Hydrolases"/>
    <property type="match status" value="1"/>
</dbReference>
<feature type="active site" description="Charge relay system" evidence="1">
    <location>
        <position position="299"/>
    </location>
</feature>
<dbReference type="GO" id="GO:0052689">
    <property type="term" value="F:carboxylic ester hydrolase activity"/>
    <property type="evidence" value="ECO:0007669"/>
    <property type="project" value="TreeGrafter"/>
</dbReference>
<accession>G8LXR0</accession>
<keyword evidence="5" id="KW-1185">Reference proteome</keyword>
<feature type="active site" description="Nucleophile" evidence="1">
    <location>
        <position position="182"/>
    </location>
</feature>
<feature type="binding site" evidence="2">
    <location>
        <position position="91"/>
    </location>
    <ligand>
        <name>substrate</name>
    </ligand>
</feature>
<dbReference type="InterPro" id="IPR008391">
    <property type="entry name" value="AXE1_dom"/>
</dbReference>
<dbReference type="InterPro" id="IPR039069">
    <property type="entry name" value="CE7"/>
</dbReference>
<reference evidence="4 5" key="2">
    <citation type="journal article" date="2012" name="Stand. Genomic Sci.">
        <title>Complete Genome Sequence of Clostridium clariflavum DSM 19732.</title>
        <authorList>
            <person name="Izquierdo J.A."/>
            <person name="Goodwin L."/>
            <person name="Davenport K.W."/>
            <person name="Teshima H."/>
            <person name="Bruce D."/>
            <person name="Detter C."/>
            <person name="Tapia R."/>
            <person name="Han S."/>
            <person name="Land M."/>
            <person name="Hauser L."/>
            <person name="Jeffries C.D."/>
            <person name="Han J."/>
            <person name="Pitluck S."/>
            <person name="Nolan M."/>
            <person name="Chen A."/>
            <person name="Huntemann M."/>
            <person name="Mavromatis K."/>
            <person name="Mikhailova N."/>
            <person name="Liolios K."/>
            <person name="Woyke T."/>
            <person name="Lynd L.R."/>
        </authorList>
    </citation>
    <scope>NUCLEOTIDE SEQUENCE [LARGE SCALE GENOMIC DNA]</scope>
    <source>
        <strain evidence="5">DSM 19732 / NBRC 101661 / EBR45</strain>
    </source>
</reference>
<dbReference type="RefSeq" id="WP_014255392.1">
    <property type="nucleotide sequence ID" value="NC_016627.1"/>
</dbReference>
<evidence type="ECO:0000259" key="3">
    <source>
        <dbReference type="Pfam" id="PF05448"/>
    </source>
</evidence>
<feature type="domain" description="Acetyl xylan esterase" evidence="3">
    <location>
        <begin position="1"/>
        <end position="309"/>
    </location>
</feature>
<name>G8LXR0_ACECE</name>
<dbReference type="EMBL" id="CP003065">
    <property type="protein sequence ID" value="AEV68813.1"/>
    <property type="molecule type" value="Genomic_DNA"/>
</dbReference>
<gene>
    <name evidence="4" type="ordered locus">Clocl_2221</name>
</gene>
<dbReference type="PANTHER" id="PTHR40111:SF1">
    <property type="entry name" value="CEPHALOSPORIN-C DEACETYLASE"/>
    <property type="match status" value="1"/>
</dbReference>
<organism evidence="4 5">
    <name type="scientific">Acetivibrio clariflavus (strain DSM 19732 / NBRC 101661 / EBR45)</name>
    <name type="common">Clostridium clariflavum</name>
    <dbReference type="NCBI Taxonomy" id="720554"/>
    <lineage>
        <taxon>Bacteria</taxon>
        <taxon>Bacillati</taxon>
        <taxon>Bacillota</taxon>
        <taxon>Clostridia</taxon>
        <taxon>Eubacteriales</taxon>
        <taxon>Oscillospiraceae</taxon>
        <taxon>Acetivibrio</taxon>
    </lineage>
</organism>
<evidence type="ECO:0000313" key="5">
    <source>
        <dbReference type="Proteomes" id="UP000005435"/>
    </source>
</evidence>
<dbReference type="OrthoDB" id="9770528at2"/>
<dbReference type="STRING" id="720554.Clocl_2221"/>
<dbReference type="Pfam" id="PF05448">
    <property type="entry name" value="AXE1"/>
    <property type="match status" value="1"/>
</dbReference>
<dbReference type="eggNOG" id="COG3458">
    <property type="taxonomic scope" value="Bacteria"/>
</dbReference>
<reference evidence="5" key="1">
    <citation type="submission" date="2011-12" db="EMBL/GenBank/DDBJ databases">
        <title>Complete sequence of Clostridium clariflavum DSM 19732.</title>
        <authorList>
            <consortium name="US DOE Joint Genome Institute"/>
            <person name="Lucas S."/>
            <person name="Han J."/>
            <person name="Lapidus A."/>
            <person name="Cheng J.-F."/>
            <person name="Goodwin L."/>
            <person name="Pitluck S."/>
            <person name="Peters L."/>
            <person name="Teshima H."/>
            <person name="Detter J.C."/>
            <person name="Han C."/>
            <person name="Tapia R."/>
            <person name="Land M."/>
            <person name="Hauser L."/>
            <person name="Kyrpides N."/>
            <person name="Ivanova N."/>
            <person name="Pagani I."/>
            <person name="Kitzmiller T."/>
            <person name="Lynd L."/>
            <person name="Izquierdo J."/>
            <person name="Woyke T."/>
        </authorList>
    </citation>
    <scope>NUCLEOTIDE SEQUENCE [LARGE SCALE GENOMIC DNA]</scope>
    <source>
        <strain evidence="5">DSM 19732 / NBRC 101661 / EBR45</strain>
    </source>
</reference>
<evidence type="ECO:0000256" key="1">
    <source>
        <dbReference type="PIRSR" id="PIRSR639069-1"/>
    </source>
</evidence>
<dbReference type="Proteomes" id="UP000005435">
    <property type="component" value="Chromosome"/>
</dbReference>
<proteinExistence type="predicted"/>
<dbReference type="GO" id="GO:0005976">
    <property type="term" value="P:polysaccharide metabolic process"/>
    <property type="evidence" value="ECO:0007669"/>
    <property type="project" value="TreeGrafter"/>
</dbReference>
<dbReference type="PANTHER" id="PTHR40111">
    <property type="entry name" value="CEPHALOSPORIN-C DEACETYLASE"/>
    <property type="match status" value="1"/>
</dbReference>
<dbReference type="Gene3D" id="3.40.50.1820">
    <property type="entry name" value="alpha/beta hydrolase"/>
    <property type="match status" value="1"/>
</dbReference>
<sequence>MLQYDMPLEELKKYKPALTKQPDFDEFWDKSLKKLAEVPLKYELTPYNYPVKGVKVYRVSYLGFENANIEGWLAIPEGEGLKPGLVLYHGYNWACEGLTYEVVNWALHGYVAMNMLVRGQQGNSVDNIISSTGFVPGWMCKGILNPEEYYYRAVFMDAVRAVEVLASLPEVDKTRIGVTGGSQGGGLSLVAAAFSDKVKVAVADYPFLANFERAIAITPQGPYPEIVQYLRRNAKPEIEAQVLKTLSYFDIMNLAPRIKCRTWISVGLVDEITPPSTIFAVYNNLSCPKEIAIYKYFGHEHIPVAIETKLSILMEELNP</sequence>
<dbReference type="InterPro" id="IPR029058">
    <property type="entry name" value="AB_hydrolase_fold"/>
</dbReference>
<feature type="active site" description="Charge relay system" evidence="1">
    <location>
        <position position="270"/>
    </location>
</feature>